<feature type="coiled-coil region" evidence="1">
    <location>
        <begin position="69"/>
        <end position="114"/>
    </location>
</feature>
<reference evidence="4 5" key="1">
    <citation type="submission" date="2019-02" db="EMBL/GenBank/DDBJ databases">
        <title>Deep-cultivation of Planctomycetes and their phenomic and genomic characterization uncovers novel biology.</title>
        <authorList>
            <person name="Wiegand S."/>
            <person name="Jogler M."/>
            <person name="Boedeker C."/>
            <person name="Pinto D."/>
            <person name="Vollmers J."/>
            <person name="Rivas-Marin E."/>
            <person name="Kohn T."/>
            <person name="Peeters S.H."/>
            <person name="Heuer A."/>
            <person name="Rast P."/>
            <person name="Oberbeckmann S."/>
            <person name="Bunk B."/>
            <person name="Jeske O."/>
            <person name="Meyerdierks A."/>
            <person name="Storesund J.E."/>
            <person name="Kallscheuer N."/>
            <person name="Luecker S."/>
            <person name="Lage O.M."/>
            <person name="Pohl T."/>
            <person name="Merkel B.J."/>
            <person name="Hornburger P."/>
            <person name="Mueller R.-W."/>
            <person name="Bruemmer F."/>
            <person name="Labrenz M."/>
            <person name="Spormann A.M."/>
            <person name="Op den Camp H."/>
            <person name="Overmann J."/>
            <person name="Amann R."/>
            <person name="Jetten M.S.M."/>
            <person name="Mascher T."/>
            <person name="Medema M.H."/>
            <person name="Devos D.P."/>
            <person name="Kaster A.-K."/>
            <person name="Ovreas L."/>
            <person name="Rohde M."/>
            <person name="Galperin M.Y."/>
            <person name="Jogler C."/>
        </authorList>
    </citation>
    <scope>NUCLEOTIDE SEQUENCE [LARGE SCALE GENOMIC DNA]</scope>
    <source>
        <strain evidence="4 5">I41</strain>
    </source>
</reference>
<gene>
    <name evidence="4" type="ORF">I41_34330</name>
</gene>
<accession>A0A517U0S9</accession>
<keyword evidence="3" id="KW-1133">Transmembrane helix</keyword>
<proteinExistence type="predicted"/>
<dbReference type="KEGG" id="llh:I41_34330"/>
<dbReference type="AlphaFoldDB" id="A0A517U0S9"/>
<evidence type="ECO:0000256" key="3">
    <source>
        <dbReference type="SAM" id="Phobius"/>
    </source>
</evidence>
<sequence length="138" mass="15307">MGLADHGQAADVHPGVDEDHRLGTSGPLFEFNQTWQLVINTSTTIVTFLMILLIQNTQNRDAAAIQIRLDELIRAMQGAHNALLDLEELEDHDLDRLRNEYQDLAADARKDLDEGKSVGEIRQRKARHASGNADGGEP</sequence>
<dbReference type="Pfam" id="PF04120">
    <property type="entry name" value="Iron_permease"/>
    <property type="match status" value="1"/>
</dbReference>
<dbReference type="InterPro" id="IPR007251">
    <property type="entry name" value="Iron_permease_Fet4"/>
</dbReference>
<keyword evidence="3" id="KW-0472">Membrane</keyword>
<keyword evidence="3" id="KW-0812">Transmembrane</keyword>
<keyword evidence="5" id="KW-1185">Reference proteome</keyword>
<evidence type="ECO:0000256" key="1">
    <source>
        <dbReference type="SAM" id="Coils"/>
    </source>
</evidence>
<organism evidence="4 5">
    <name type="scientific">Lacipirellula limnantheis</name>
    <dbReference type="NCBI Taxonomy" id="2528024"/>
    <lineage>
        <taxon>Bacteria</taxon>
        <taxon>Pseudomonadati</taxon>
        <taxon>Planctomycetota</taxon>
        <taxon>Planctomycetia</taxon>
        <taxon>Pirellulales</taxon>
        <taxon>Lacipirellulaceae</taxon>
        <taxon>Lacipirellula</taxon>
    </lineage>
</organism>
<protein>
    <submittedName>
        <fullName evidence="4">Low affinity iron permease</fullName>
    </submittedName>
</protein>
<dbReference type="EMBL" id="CP036339">
    <property type="protein sequence ID" value="QDT74238.1"/>
    <property type="molecule type" value="Genomic_DNA"/>
</dbReference>
<dbReference type="Proteomes" id="UP000317909">
    <property type="component" value="Chromosome"/>
</dbReference>
<evidence type="ECO:0000313" key="5">
    <source>
        <dbReference type="Proteomes" id="UP000317909"/>
    </source>
</evidence>
<name>A0A517U0S9_9BACT</name>
<evidence type="ECO:0000256" key="2">
    <source>
        <dbReference type="SAM" id="MobiDB-lite"/>
    </source>
</evidence>
<dbReference type="GO" id="GO:0055085">
    <property type="term" value="P:transmembrane transport"/>
    <property type="evidence" value="ECO:0007669"/>
    <property type="project" value="InterPro"/>
</dbReference>
<feature type="transmembrane region" description="Helical" evidence="3">
    <location>
        <begin position="35"/>
        <end position="54"/>
    </location>
</feature>
<feature type="region of interest" description="Disordered" evidence="2">
    <location>
        <begin position="115"/>
        <end position="138"/>
    </location>
</feature>
<evidence type="ECO:0000313" key="4">
    <source>
        <dbReference type="EMBL" id="QDT74238.1"/>
    </source>
</evidence>
<keyword evidence="1" id="KW-0175">Coiled coil</keyword>
<dbReference type="RefSeq" id="WP_210420973.1">
    <property type="nucleotide sequence ID" value="NZ_CP036339.1"/>
</dbReference>